<dbReference type="Pfam" id="PF13563">
    <property type="entry name" value="2_5_RNA_ligase2"/>
    <property type="match status" value="1"/>
</dbReference>
<evidence type="ECO:0000313" key="2">
    <source>
        <dbReference type="Proteomes" id="UP000243524"/>
    </source>
</evidence>
<evidence type="ECO:0008006" key="3">
    <source>
        <dbReference type="Google" id="ProtNLM"/>
    </source>
</evidence>
<accession>A0A2I0QWQ7</accession>
<dbReference type="SUPFAM" id="SSF55144">
    <property type="entry name" value="LigT-like"/>
    <property type="match status" value="1"/>
</dbReference>
<keyword evidence="2" id="KW-1185">Reference proteome</keyword>
<dbReference type="EMBL" id="PJNH01000001">
    <property type="protein sequence ID" value="PKR78754.1"/>
    <property type="molecule type" value="Genomic_DNA"/>
</dbReference>
<proteinExistence type="predicted"/>
<name>A0A2I0QWQ7_9BACI</name>
<protein>
    <recommendedName>
        <fullName evidence="3">2'-5' RNA ligase</fullName>
    </recommendedName>
</protein>
<gene>
    <name evidence="1" type="ORF">CEY16_03080</name>
</gene>
<sequence>MWGWSSGNFNNATYIVLDIPENIADKVKDIRSEYDYTMSLPVEITIAGSSGLGALQYEQNPHKVFQTLRDITSGTKPIITHFDKVRRFNNTDIFFFTLQDENPIREIHQQLVKSNINYSESSFPFNPHCTLCNNSSLNKVETDELLSKEIEEEFIIDALSVYTLDRKSSEDINVNLLKRFQLSGK</sequence>
<evidence type="ECO:0000313" key="1">
    <source>
        <dbReference type="EMBL" id="PKR78754.1"/>
    </source>
</evidence>
<reference evidence="1 2" key="1">
    <citation type="submission" date="2017-06" db="EMBL/GenBank/DDBJ databases">
        <title>the draft geome sequence of Illustriluteabacillus marina B3227.</title>
        <authorList>
            <person name="He R.-H."/>
            <person name="Du Z.-J."/>
        </authorList>
    </citation>
    <scope>NUCLEOTIDE SEQUENCE [LARGE SCALE GENOMIC DNA]</scope>
    <source>
        <strain evidence="1 2">B3227</strain>
    </source>
</reference>
<dbReference type="Proteomes" id="UP000243524">
    <property type="component" value="Unassembled WGS sequence"/>
</dbReference>
<organism evidence="1 2">
    <name type="scientific">Halalkalibacillus sediminis</name>
    <dbReference type="NCBI Taxonomy" id="2018042"/>
    <lineage>
        <taxon>Bacteria</taxon>
        <taxon>Bacillati</taxon>
        <taxon>Bacillota</taxon>
        <taxon>Bacilli</taxon>
        <taxon>Bacillales</taxon>
        <taxon>Bacillaceae</taxon>
        <taxon>Halalkalibacillus</taxon>
    </lineage>
</organism>
<dbReference type="Gene3D" id="3.90.1140.10">
    <property type="entry name" value="Cyclic phosphodiesterase"/>
    <property type="match status" value="1"/>
</dbReference>
<dbReference type="RefSeq" id="WP_101330497.1">
    <property type="nucleotide sequence ID" value="NZ_PJNH01000001.1"/>
</dbReference>
<dbReference type="InterPro" id="IPR009097">
    <property type="entry name" value="Cyclic_Pdiesterase"/>
</dbReference>
<dbReference type="AlphaFoldDB" id="A0A2I0QWQ7"/>
<comment type="caution">
    <text evidence="1">The sequence shown here is derived from an EMBL/GenBank/DDBJ whole genome shotgun (WGS) entry which is preliminary data.</text>
</comment>
<dbReference type="OrthoDB" id="9182445at2"/>